<evidence type="ECO:0008006" key="4">
    <source>
        <dbReference type="Google" id="ProtNLM"/>
    </source>
</evidence>
<evidence type="ECO:0000256" key="1">
    <source>
        <dbReference type="SAM" id="Phobius"/>
    </source>
</evidence>
<dbReference type="Proteomes" id="UP000230869">
    <property type="component" value="Unassembled WGS sequence"/>
</dbReference>
<keyword evidence="1" id="KW-1133">Transmembrane helix</keyword>
<dbReference type="EMBL" id="PCWW01000073">
    <property type="protein sequence ID" value="PIR12760.1"/>
    <property type="molecule type" value="Genomic_DNA"/>
</dbReference>
<comment type="caution">
    <text evidence="2">The sequence shown here is derived from an EMBL/GenBank/DDBJ whole genome shotgun (WGS) entry which is preliminary data.</text>
</comment>
<dbReference type="NCBIfam" id="TIGR02532">
    <property type="entry name" value="IV_pilin_GFxxxE"/>
    <property type="match status" value="1"/>
</dbReference>
<feature type="transmembrane region" description="Helical" evidence="1">
    <location>
        <begin position="21"/>
        <end position="43"/>
    </location>
</feature>
<keyword evidence="1" id="KW-0472">Membrane</keyword>
<evidence type="ECO:0000313" key="3">
    <source>
        <dbReference type="Proteomes" id="UP000230869"/>
    </source>
</evidence>
<evidence type="ECO:0000313" key="2">
    <source>
        <dbReference type="EMBL" id="PIR12760.1"/>
    </source>
</evidence>
<protein>
    <recommendedName>
        <fullName evidence="4">Prepilin-type N-terminal cleavage/methylation domain-containing protein</fullName>
    </recommendedName>
</protein>
<accession>A0A2M6K7X8</accession>
<keyword evidence="1" id="KW-0812">Transmembrane</keyword>
<reference evidence="2 3" key="1">
    <citation type="submission" date="2017-09" db="EMBL/GenBank/DDBJ databases">
        <title>Depth-based differentiation of microbial function through sediment-hosted aquifers and enrichment of novel symbionts in the deep terrestrial subsurface.</title>
        <authorList>
            <person name="Probst A.J."/>
            <person name="Ladd B."/>
            <person name="Jarett J.K."/>
            <person name="Geller-Mcgrath D.E."/>
            <person name="Sieber C.M."/>
            <person name="Emerson J.B."/>
            <person name="Anantharaman K."/>
            <person name="Thomas B.C."/>
            <person name="Malmstrom R."/>
            <person name="Stieglmeier M."/>
            <person name="Klingl A."/>
            <person name="Woyke T."/>
            <person name="Ryan C.M."/>
            <person name="Banfield J.F."/>
        </authorList>
    </citation>
    <scope>NUCLEOTIDE SEQUENCE [LARGE SCALE GENOMIC DNA]</scope>
    <source>
        <strain evidence="2">CG11_big_fil_rev_8_21_14_0_20_39_10</strain>
    </source>
</reference>
<proteinExistence type="predicted"/>
<organism evidence="2 3">
    <name type="scientific">Candidatus Falkowbacteria bacterium CG11_big_fil_rev_8_21_14_0_20_39_10</name>
    <dbReference type="NCBI Taxonomy" id="1974570"/>
    <lineage>
        <taxon>Bacteria</taxon>
        <taxon>Candidatus Falkowiibacteriota</taxon>
    </lineage>
</organism>
<dbReference type="AlphaFoldDB" id="A0A2M6K7X8"/>
<name>A0A2M6K7X8_9BACT</name>
<dbReference type="Pfam" id="PF07963">
    <property type="entry name" value="N_methyl"/>
    <property type="match status" value="1"/>
</dbReference>
<sequence length="181" mass="21088">MKTRKHENTKKLKQSNHGFTILEILVVIFIITVGMVGVLSLIIQNIQVQYINKNILIASQLSQEGLELIRNQRDNNFKSNQWYMYNIIEPDETNDLTIYFDGSEVVINYIDGGISNNATKLDIDENGYYTHEASQDSGFRRLITLENNEEEEFTRASSVVQWRVRGKINEYTAETILYDWR</sequence>
<gene>
    <name evidence="2" type="ORF">COV49_04485</name>
</gene>
<dbReference type="InterPro" id="IPR012902">
    <property type="entry name" value="N_methyl_site"/>
</dbReference>